<evidence type="ECO:0000256" key="1">
    <source>
        <dbReference type="SAM" id="MobiDB-lite"/>
    </source>
</evidence>
<comment type="caution">
    <text evidence="2">The sequence shown here is derived from an EMBL/GenBank/DDBJ whole genome shotgun (WGS) entry which is preliminary data.</text>
</comment>
<accession>A0A8J2LNM6</accession>
<feature type="non-terminal residue" evidence="2">
    <location>
        <position position="236"/>
    </location>
</feature>
<gene>
    <name evidence="2" type="ORF">AFUS01_LOCUS35808</name>
</gene>
<name>A0A8J2LNM6_9HEXA</name>
<organism evidence="2 3">
    <name type="scientific">Allacma fusca</name>
    <dbReference type="NCBI Taxonomy" id="39272"/>
    <lineage>
        <taxon>Eukaryota</taxon>
        <taxon>Metazoa</taxon>
        <taxon>Ecdysozoa</taxon>
        <taxon>Arthropoda</taxon>
        <taxon>Hexapoda</taxon>
        <taxon>Collembola</taxon>
        <taxon>Symphypleona</taxon>
        <taxon>Sminthuridae</taxon>
        <taxon>Allacma</taxon>
    </lineage>
</organism>
<sequence length="236" mass="27065">NGNRCDVQPTEVIDEETDIPRPLPSQNTDSDDCDDSDFEDANSFHDDNTSQVGEWSFDMDNQSCCSTHNDYILLQENLYAGSKISSTESKVLILAFIHRYNLSKRATEDLQELINFHVPAGLNLQTSFYKLQTYLPSVQENSVRHYYCQNCQEYLNGTEKTTCENCTEKVLPGSPGQNFFITFNLQISLKAMLESPDVQKYLSERRNEVIGRTETYQDITDGENYKQLAIRFPNFS</sequence>
<reference evidence="2" key="1">
    <citation type="submission" date="2021-06" db="EMBL/GenBank/DDBJ databases">
        <authorList>
            <person name="Hodson N. C."/>
            <person name="Mongue J. A."/>
            <person name="Jaron S. K."/>
        </authorList>
    </citation>
    <scope>NUCLEOTIDE SEQUENCE</scope>
</reference>
<protein>
    <submittedName>
        <fullName evidence="2">Uncharacterized protein</fullName>
    </submittedName>
</protein>
<proteinExistence type="predicted"/>
<keyword evidence="3" id="KW-1185">Reference proteome</keyword>
<dbReference type="Proteomes" id="UP000708208">
    <property type="component" value="Unassembled WGS sequence"/>
</dbReference>
<dbReference type="EMBL" id="CAJVCH010537293">
    <property type="protein sequence ID" value="CAG7825710.1"/>
    <property type="molecule type" value="Genomic_DNA"/>
</dbReference>
<feature type="non-terminal residue" evidence="2">
    <location>
        <position position="1"/>
    </location>
</feature>
<feature type="region of interest" description="Disordered" evidence="1">
    <location>
        <begin position="1"/>
        <end position="49"/>
    </location>
</feature>
<feature type="compositionally biased region" description="Acidic residues" evidence="1">
    <location>
        <begin position="29"/>
        <end position="40"/>
    </location>
</feature>
<dbReference type="AlphaFoldDB" id="A0A8J2LNM6"/>
<evidence type="ECO:0000313" key="2">
    <source>
        <dbReference type="EMBL" id="CAG7825710.1"/>
    </source>
</evidence>
<dbReference type="OrthoDB" id="7697691at2759"/>
<evidence type="ECO:0000313" key="3">
    <source>
        <dbReference type="Proteomes" id="UP000708208"/>
    </source>
</evidence>